<dbReference type="Proteomes" id="UP001218246">
    <property type="component" value="Unassembled WGS sequence"/>
</dbReference>
<dbReference type="Pfam" id="PF08176">
    <property type="entry name" value="SspK"/>
    <property type="match status" value="1"/>
</dbReference>
<keyword evidence="6" id="KW-1185">Reference proteome</keyword>
<sequence>MGKGTEAYSEKRNNSKIDGQPKAKARFASKRPNGTINTHPQERMRAANQKEV</sequence>
<evidence type="ECO:0000313" key="5">
    <source>
        <dbReference type="EMBL" id="MDG5754426.1"/>
    </source>
</evidence>
<comment type="subcellular location">
    <subcellularLocation>
        <location evidence="2">Spore core</location>
    </subcellularLocation>
</comment>
<dbReference type="RefSeq" id="WP_124565703.1">
    <property type="nucleotide sequence ID" value="NZ_JARRRY010000007.1"/>
</dbReference>
<feature type="compositionally biased region" description="Basic and acidic residues" evidence="4">
    <location>
        <begin position="8"/>
        <end position="21"/>
    </location>
</feature>
<gene>
    <name evidence="2" type="primary">sspK</name>
    <name evidence="5" type="ORF">P6P90_10630</name>
</gene>
<feature type="region of interest" description="Disordered" evidence="4">
    <location>
        <begin position="1"/>
        <end position="52"/>
    </location>
</feature>
<name>A0ABT6H4Y9_9BACI</name>
<accession>A0ABT6H4Y9</accession>
<dbReference type="HAMAP" id="MF_01504">
    <property type="entry name" value="SspK"/>
    <property type="match status" value="1"/>
</dbReference>
<dbReference type="NCBIfam" id="NF002843">
    <property type="entry name" value="PRK03081.1"/>
    <property type="match status" value="1"/>
</dbReference>
<comment type="induction">
    <text evidence="2">Expressed only in the forespore compartment of sporulating cells.</text>
</comment>
<dbReference type="NCBIfam" id="TIGR03091">
    <property type="entry name" value="SASP_sspK"/>
    <property type="match status" value="1"/>
</dbReference>
<comment type="caution">
    <text evidence="5">The sequence shown here is derived from an EMBL/GenBank/DDBJ whole genome shotgun (WGS) entry which is preliminary data.</text>
</comment>
<feature type="compositionally biased region" description="Basic and acidic residues" evidence="4">
    <location>
        <begin position="40"/>
        <end position="52"/>
    </location>
</feature>
<organism evidence="5 6">
    <name type="scientific">Ectobacillus antri</name>
    <dbReference type="NCBI Taxonomy" id="2486280"/>
    <lineage>
        <taxon>Bacteria</taxon>
        <taxon>Bacillati</taxon>
        <taxon>Bacillota</taxon>
        <taxon>Bacilli</taxon>
        <taxon>Bacillales</taxon>
        <taxon>Bacillaceae</taxon>
        <taxon>Ectobacillus</taxon>
    </lineage>
</organism>
<dbReference type="EMBL" id="JARULN010000008">
    <property type="protein sequence ID" value="MDG5754426.1"/>
    <property type="molecule type" value="Genomic_DNA"/>
</dbReference>
<evidence type="ECO:0000256" key="3">
    <source>
        <dbReference type="NCBIfam" id="TIGR03091"/>
    </source>
</evidence>
<comment type="similarity">
    <text evidence="2">Belongs to the SspK family.</text>
</comment>
<evidence type="ECO:0000256" key="2">
    <source>
        <dbReference type="HAMAP-Rule" id="MF_01504"/>
    </source>
</evidence>
<reference evidence="5 6" key="1">
    <citation type="submission" date="2023-04" db="EMBL/GenBank/DDBJ databases">
        <title>Ectobacillus antri isolated from activated sludge.</title>
        <authorList>
            <person name="Yan P."/>
            <person name="Liu X."/>
        </authorList>
    </citation>
    <scope>NUCLEOTIDE SEQUENCE [LARGE SCALE GENOMIC DNA]</scope>
    <source>
        <strain evidence="5 6">C18H</strain>
    </source>
</reference>
<keyword evidence="1 2" id="KW-0749">Sporulation</keyword>
<dbReference type="InterPro" id="IPR012611">
    <property type="entry name" value="SASP_SspK"/>
</dbReference>
<protein>
    <recommendedName>
        <fullName evidence="2 3">Small, acid-soluble spore protein K</fullName>
        <shortName evidence="2">SASP K</shortName>
    </recommendedName>
</protein>
<evidence type="ECO:0000313" key="6">
    <source>
        <dbReference type="Proteomes" id="UP001218246"/>
    </source>
</evidence>
<evidence type="ECO:0000256" key="4">
    <source>
        <dbReference type="SAM" id="MobiDB-lite"/>
    </source>
</evidence>
<proteinExistence type="evidence at transcript level"/>
<evidence type="ECO:0000256" key="1">
    <source>
        <dbReference type="ARBA" id="ARBA00022969"/>
    </source>
</evidence>